<accession>A0A067N7I5</accession>
<dbReference type="Proteomes" id="UP000027195">
    <property type="component" value="Unassembled WGS sequence"/>
</dbReference>
<dbReference type="EMBL" id="KL198018">
    <property type="protein sequence ID" value="KDQ19736.1"/>
    <property type="molecule type" value="Genomic_DNA"/>
</dbReference>
<organism evidence="1 2">
    <name type="scientific">Botryobasidium botryosum (strain FD-172 SS1)</name>
    <dbReference type="NCBI Taxonomy" id="930990"/>
    <lineage>
        <taxon>Eukaryota</taxon>
        <taxon>Fungi</taxon>
        <taxon>Dikarya</taxon>
        <taxon>Basidiomycota</taxon>
        <taxon>Agaricomycotina</taxon>
        <taxon>Agaricomycetes</taxon>
        <taxon>Cantharellales</taxon>
        <taxon>Botryobasidiaceae</taxon>
        <taxon>Botryobasidium</taxon>
    </lineage>
</organism>
<reference evidence="2" key="1">
    <citation type="journal article" date="2014" name="Proc. Natl. Acad. Sci. U.S.A.">
        <title>Extensive sampling of basidiomycete genomes demonstrates inadequacy of the white-rot/brown-rot paradigm for wood decay fungi.</title>
        <authorList>
            <person name="Riley R."/>
            <person name="Salamov A.A."/>
            <person name="Brown D.W."/>
            <person name="Nagy L.G."/>
            <person name="Floudas D."/>
            <person name="Held B.W."/>
            <person name="Levasseur A."/>
            <person name="Lombard V."/>
            <person name="Morin E."/>
            <person name="Otillar R."/>
            <person name="Lindquist E.A."/>
            <person name="Sun H."/>
            <person name="LaButti K.M."/>
            <person name="Schmutz J."/>
            <person name="Jabbour D."/>
            <person name="Luo H."/>
            <person name="Baker S.E."/>
            <person name="Pisabarro A.G."/>
            <person name="Walton J.D."/>
            <person name="Blanchette R.A."/>
            <person name="Henrissat B."/>
            <person name="Martin F."/>
            <person name="Cullen D."/>
            <person name="Hibbett D.S."/>
            <person name="Grigoriev I.V."/>
        </authorList>
    </citation>
    <scope>NUCLEOTIDE SEQUENCE [LARGE SCALE GENOMIC DNA]</scope>
    <source>
        <strain evidence="2">FD-172 SS1</strain>
    </source>
</reference>
<gene>
    <name evidence="1" type="ORF">BOTBODRAFT_62165</name>
</gene>
<dbReference type="AlphaFoldDB" id="A0A067N7I5"/>
<protein>
    <submittedName>
        <fullName evidence="1">Uncharacterized protein</fullName>
    </submittedName>
</protein>
<dbReference type="OrthoDB" id="3007155at2759"/>
<dbReference type="InParanoid" id="A0A067N7I5"/>
<dbReference type="HOGENOM" id="CLU_506203_0_0_1"/>
<evidence type="ECO:0000313" key="1">
    <source>
        <dbReference type="EMBL" id="KDQ19736.1"/>
    </source>
</evidence>
<keyword evidence="2" id="KW-1185">Reference proteome</keyword>
<dbReference type="Pfam" id="PF14441">
    <property type="entry name" value="OTT_1508_deam"/>
    <property type="match status" value="1"/>
</dbReference>
<proteinExistence type="predicted"/>
<evidence type="ECO:0000313" key="2">
    <source>
        <dbReference type="Proteomes" id="UP000027195"/>
    </source>
</evidence>
<dbReference type="InterPro" id="IPR027796">
    <property type="entry name" value="OTT_1508_deam-like"/>
</dbReference>
<sequence>MSASHDLPEFHLSLLGAFAPRNDVDIECPGRKEQYHLSLPFSPIFPWLGRHHTDHMFPLLDALAGICVYQSGQAYAVTMSLSGGQVNLFVAENKQVSQKVIDHLEDIWSTVVGINRAIYPHLLRRDSQTISPSGRSVDLPGTLATKVYAFSLPHLKKRLEKRWSLLQPFLLDNLSTFGQDFVVYFMVLQEALFAELPEFDMIAAAFATTNKYLVSMRFDLDDMRWNRLEREWTGKNQSLVDQWKGTSNREFAPHRCVAKLFSLHKHMLSIRQIACSRRLSAYLRTSKLKITPVAPHTCEDINVTPTSEDIQAVIRENTYPSDSNNREAMITNIMQKLTTSPYEYNGKLNAHCECTLLAYHLAHPEIPHLRYIGASRLLCFACKDFFESYNKHAHSFGQEQYYFKGMRWKLSPGWVFVRFKAGDGSVPQSVVELLERIRVDMIKDIGGWLRRHVREKVATSTIDADSDPDLSQETEALCVESFAKGAAVMA</sequence>
<dbReference type="STRING" id="930990.A0A067N7I5"/>
<name>A0A067N7I5_BOTB1</name>